<evidence type="ECO:0000313" key="3">
    <source>
        <dbReference type="Proteomes" id="UP001165041"/>
    </source>
</evidence>
<name>A0A9W6V3V2_9ACTN</name>
<evidence type="ECO:0000256" key="1">
    <source>
        <dbReference type="SAM" id="MobiDB-lite"/>
    </source>
</evidence>
<sequence>MPGPGRGAGADGVDAQLLGEVEEPGGFGVGAEQGRGGHVGRPFWSWVHRAGPRGAPWGPRGRGAPTRCGRADARPAPRGGVRRVGVSGGSGWVGAQGVEEVMEMAATTVVRRPAPPRPRPPLDLRTPSGRPMPY</sequence>
<feature type="region of interest" description="Disordered" evidence="1">
    <location>
        <begin position="108"/>
        <end position="134"/>
    </location>
</feature>
<gene>
    <name evidence="2" type="ORF">Kpho02_37640</name>
</gene>
<feature type="region of interest" description="Disordered" evidence="1">
    <location>
        <begin position="52"/>
        <end position="92"/>
    </location>
</feature>
<organism evidence="2 3">
    <name type="scientific">Kitasatospora phosalacinea</name>
    <dbReference type="NCBI Taxonomy" id="2065"/>
    <lineage>
        <taxon>Bacteria</taxon>
        <taxon>Bacillati</taxon>
        <taxon>Actinomycetota</taxon>
        <taxon>Actinomycetes</taxon>
        <taxon>Kitasatosporales</taxon>
        <taxon>Streptomycetaceae</taxon>
        <taxon>Kitasatospora</taxon>
    </lineage>
</organism>
<feature type="compositionally biased region" description="Low complexity" evidence="1">
    <location>
        <begin position="52"/>
        <end position="65"/>
    </location>
</feature>
<comment type="caution">
    <text evidence="2">The sequence shown here is derived from an EMBL/GenBank/DDBJ whole genome shotgun (WGS) entry which is preliminary data.</text>
</comment>
<accession>A0A9W6V3V2</accession>
<proteinExistence type="predicted"/>
<evidence type="ECO:0000313" key="2">
    <source>
        <dbReference type="EMBL" id="GLW71465.1"/>
    </source>
</evidence>
<dbReference type="EMBL" id="BSSA01000012">
    <property type="protein sequence ID" value="GLW71465.1"/>
    <property type="molecule type" value="Genomic_DNA"/>
</dbReference>
<feature type="compositionally biased region" description="Low complexity" evidence="1">
    <location>
        <begin position="76"/>
        <end position="85"/>
    </location>
</feature>
<dbReference type="Proteomes" id="UP001165041">
    <property type="component" value="Unassembled WGS sequence"/>
</dbReference>
<protein>
    <submittedName>
        <fullName evidence="2">Uncharacterized protein</fullName>
    </submittedName>
</protein>
<reference evidence="2" key="1">
    <citation type="submission" date="2023-02" db="EMBL/GenBank/DDBJ databases">
        <title>Kitasatospora phosalacinea NBRC 14627.</title>
        <authorList>
            <person name="Ichikawa N."/>
            <person name="Sato H."/>
            <person name="Tonouchi N."/>
        </authorList>
    </citation>
    <scope>NUCLEOTIDE SEQUENCE</scope>
    <source>
        <strain evidence="2">NBRC 14627</strain>
    </source>
</reference>
<dbReference type="AlphaFoldDB" id="A0A9W6V3V2"/>